<reference evidence="2" key="1">
    <citation type="submission" date="2014-03" db="EMBL/GenBank/DDBJ databases">
        <authorList>
            <person name="Aksoy S."/>
            <person name="Warren W."/>
            <person name="Wilson R.K."/>
        </authorList>
    </citation>
    <scope>NUCLEOTIDE SEQUENCE [LARGE SCALE GENOMIC DNA]</scope>
    <source>
        <strain evidence="2">IAEA</strain>
    </source>
</reference>
<dbReference type="EnsemblMetazoa" id="GBRI023002-RA">
    <property type="protein sequence ID" value="GBRI023002-PA"/>
    <property type="gene ID" value="GBRI023002"/>
</dbReference>
<dbReference type="Proteomes" id="UP000091820">
    <property type="component" value="Unassembled WGS sequence"/>
</dbReference>
<proteinExistence type="predicted"/>
<protein>
    <submittedName>
        <fullName evidence="1">Uncharacterized protein</fullName>
    </submittedName>
</protein>
<keyword evidence="2" id="KW-1185">Reference proteome</keyword>
<evidence type="ECO:0000313" key="2">
    <source>
        <dbReference type="Proteomes" id="UP000091820"/>
    </source>
</evidence>
<name>A0A1A9WKI3_9MUSC</name>
<evidence type="ECO:0000313" key="1">
    <source>
        <dbReference type="EnsemblMetazoa" id="GBRI023002-PA"/>
    </source>
</evidence>
<dbReference type="VEuPathDB" id="VectorBase:GBRI023002"/>
<sequence length="347" mass="40857">MQRSIYTLSKSNWNNFENVKNKPRSSSYIMQNKNPNRNTGEWCTNHQSIRKRIKKKKINTQMVSNKKQNITPNVTKQTTQIKSNTKLRNKKVNTKDFIKENIANVTKKPFQKKDNSEMSIHSLDQFKTKNFIKENIENVAKISSLIREKSKISIHSTHRLHKSECKRRKKINDDQNQKKQLRLENPIYTSTDRHLLLGSKSQSVLASSPSVRRLRTFGTPKGLHQCYKNEWSHFRENTPEDSSTSEESPPSTYINENIETWIGAQNAKEQNEKWLLHGNTTCSLSGLNLRNRNILTSRSSSIMRGRKLPHADPISLYEYYKKEWNYFRNQIPGERKQMQWHRNLLNQ</sequence>
<reference evidence="1" key="2">
    <citation type="submission" date="2020-05" db="UniProtKB">
        <authorList>
            <consortium name="EnsemblMetazoa"/>
        </authorList>
    </citation>
    <scope>IDENTIFICATION</scope>
    <source>
        <strain evidence="1">IAEA</strain>
    </source>
</reference>
<dbReference type="AlphaFoldDB" id="A0A1A9WKI3"/>
<accession>A0A1A9WKI3</accession>
<organism evidence="1 2">
    <name type="scientific">Glossina brevipalpis</name>
    <dbReference type="NCBI Taxonomy" id="37001"/>
    <lineage>
        <taxon>Eukaryota</taxon>
        <taxon>Metazoa</taxon>
        <taxon>Ecdysozoa</taxon>
        <taxon>Arthropoda</taxon>
        <taxon>Hexapoda</taxon>
        <taxon>Insecta</taxon>
        <taxon>Pterygota</taxon>
        <taxon>Neoptera</taxon>
        <taxon>Endopterygota</taxon>
        <taxon>Diptera</taxon>
        <taxon>Brachycera</taxon>
        <taxon>Muscomorpha</taxon>
        <taxon>Hippoboscoidea</taxon>
        <taxon>Glossinidae</taxon>
        <taxon>Glossina</taxon>
    </lineage>
</organism>